<name>A0ABM4D5I1_HYDVU</name>
<dbReference type="Proteomes" id="UP001652625">
    <property type="component" value="Chromosome 12"/>
</dbReference>
<evidence type="ECO:0000259" key="2">
    <source>
        <dbReference type="PROSITE" id="PS50966"/>
    </source>
</evidence>
<evidence type="ECO:0000313" key="3">
    <source>
        <dbReference type="Proteomes" id="UP001652625"/>
    </source>
</evidence>
<proteinExistence type="predicted"/>
<dbReference type="InterPro" id="IPR007527">
    <property type="entry name" value="Znf_SWIM"/>
</dbReference>
<feature type="domain" description="SWIM-type" evidence="2">
    <location>
        <begin position="561"/>
        <end position="592"/>
    </location>
</feature>
<gene>
    <name evidence="4" type="primary">LOC100199922</name>
</gene>
<evidence type="ECO:0000256" key="1">
    <source>
        <dbReference type="PROSITE-ProRule" id="PRU00325"/>
    </source>
</evidence>
<dbReference type="Pfam" id="PF03859">
    <property type="entry name" value="CG-1"/>
    <property type="match status" value="1"/>
</dbReference>
<keyword evidence="1" id="KW-0479">Metal-binding</keyword>
<sequence length="709" mass="80930">MASILSDQKQLPNCGTSLVDSDPVILRCNQTLKLETAIEILNNTDQYKVIHKVPENPKGGDTFLLIPLNGEDSWKNDGYKWCHYGPKLVPGKNPTVQKRYYAAYMSNGKVSKFHKNVYQLINDERERVPVVVHYFGDHTIAAMRDSKKELKHSDKSVVSSEHQYSRYDDKKGTVHRAVKPKQQKKCILSKEDFLELHRIAYGLDSYVKLISHFPDLIIVFGSKEISDDLENLLGLNQEPRPLFSYSNSYELGDYVVSSFLFTHPAFLERPTIPSHFVIHEKTCGLAHQELCRILSQMVPSIVGSSNPVVLNLDPNKFSAISTVFPNMHTLFSWKDVIANTKAWLYANGASQQEVTVYIEDLRQLFSRRSKELYEEALVECKTRWHDFFEEYYMKEIHEVVNDRLGRWALEKWNVYNPYTGVTDKSNEGMEIVIRQLKVSGNSPVQSTVLSLCLLQRWLSCEISKSFCGVGPYTMRAEFQALQRNMDDINNSSPSCPPDQILFYIQNKQVLVAEGILKDDAENSEIKMNLQSAATQLLKAGAIELNSKQQTFTVKVNPVTYYEVSLFPKVSCSCLENRSGLCSHVLAVKMSLGINIEDDLRKYQPQRNIKSEIKLNSDKKMKREGSNEDRLFHHLHSKRSKEVISDEDVSIQSNEMTHVSENIDPEGNEAVDVDHTTTVLLHNTLDDATQLQNLLQMSNPSFQHEVGMNM</sequence>
<organism evidence="3 4">
    <name type="scientific">Hydra vulgaris</name>
    <name type="common">Hydra</name>
    <name type="synonym">Hydra attenuata</name>
    <dbReference type="NCBI Taxonomy" id="6087"/>
    <lineage>
        <taxon>Eukaryota</taxon>
        <taxon>Metazoa</taxon>
        <taxon>Cnidaria</taxon>
        <taxon>Hydrozoa</taxon>
        <taxon>Hydroidolina</taxon>
        <taxon>Anthoathecata</taxon>
        <taxon>Aplanulata</taxon>
        <taxon>Hydridae</taxon>
        <taxon>Hydra</taxon>
    </lineage>
</organism>
<dbReference type="InterPro" id="IPR005559">
    <property type="entry name" value="CG-1_dom"/>
</dbReference>
<protein>
    <submittedName>
        <fullName evidence="4">Uncharacterized protein LOC100199922</fullName>
    </submittedName>
</protein>
<dbReference type="RefSeq" id="XP_065669545.1">
    <property type="nucleotide sequence ID" value="XM_065813473.1"/>
</dbReference>
<keyword evidence="3" id="KW-1185">Reference proteome</keyword>
<reference evidence="4" key="1">
    <citation type="submission" date="2025-08" db="UniProtKB">
        <authorList>
            <consortium name="RefSeq"/>
        </authorList>
    </citation>
    <scope>IDENTIFICATION</scope>
</reference>
<dbReference type="GeneID" id="100199922"/>
<evidence type="ECO:0000313" key="4">
    <source>
        <dbReference type="RefSeq" id="XP_065669545.1"/>
    </source>
</evidence>
<keyword evidence="1" id="KW-0862">Zinc</keyword>
<accession>A0ABM4D5I1</accession>
<dbReference type="PROSITE" id="PS50966">
    <property type="entry name" value="ZF_SWIM"/>
    <property type="match status" value="1"/>
</dbReference>
<keyword evidence="1" id="KW-0863">Zinc-finger</keyword>